<accession>A0A5K7ZEQ7</accession>
<reference evidence="5 6" key="1">
    <citation type="submission" date="2019-11" db="EMBL/GenBank/DDBJ databases">
        <title>Comparative genomics of hydrocarbon-degrading Desulfosarcina strains.</title>
        <authorList>
            <person name="Watanabe M."/>
            <person name="Kojima H."/>
            <person name="Fukui M."/>
        </authorList>
    </citation>
    <scope>NUCLEOTIDE SEQUENCE [LARGE SCALE GENOMIC DNA]</scope>
    <source>
        <strain evidence="5 6">PP31</strain>
    </source>
</reference>
<keyword evidence="3" id="KW-0285">Flavoprotein</keyword>
<dbReference type="Proteomes" id="UP000427769">
    <property type="component" value="Chromosome"/>
</dbReference>
<feature type="binding site" evidence="3">
    <location>
        <position position="221"/>
    </location>
    <ligand>
        <name>FAD</name>
        <dbReference type="ChEBI" id="CHEBI:57692"/>
    </ligand>
</feature>
<dbReference type="Pfam" id="PF01012">
    <property type="entry name" value="ETF"/>
    <property type="match status" value="1"/>
</dbReference>
<dbReference type="SUPFAM" id="SSF52402">
    <property type="entry name" value="Adenine nucleotide alpha hydrolases-like"/>
    <property type="match status" value="1"/>
</dbReference>
<feature type="binding site" evidence="3">
    <location>
        <begin position="247"/>
        <end position="248"/>
    </location>
    <ligand>
        <name>FAD</name>
        <dbReference type="ChEBI" id="CHEBI:57692"/>
    </ligand>
</feature>
<dbReference type="InterPro" id="IPR014730">
    <property type="entry name" value="ETF_a/b_N"/>
</dbReference>
<keyword evidence="2" id="KW-0249">Electron transport</keyword>
<proteinExistence type="inferred from homology"/>
<name>A0A5K7ZEQ7_9BACT</name>
<feature type="binding site" evidence="3">
    <location>
        <begin position="261"/>
        <end position="265"/>
    </location>
    <ligand>
        <name>FAD</name>
        <dbReference type="ChEBI" id="CHEBI:57692"/>
    </ligand>
</feature>
<dbReference type="SUPFAM" id="SSF52467">
    <property type="entry name" value="DHS-like NAD/FAD-binding domain"/>
    <property type="match status" value="1"/>
</dbReference>
<keyword evidence="6" id="KW-1185">Reference proteome</keyword>
<dbReference type="InterPro" id="IPR029035">
    <property type="entry name" value="DHS-like_NAD/FAD-binding_dom"/>
</dbReference>
<dbReference type="SMART" id="SM00893">
    <property type="entry name" value="ETF"/>
    <property type="match status" value="1"/>
</dbReference>
<dbReference type="Gene3D" id="3.40.50.1220">
    <property type="entry name" value="TPP-binding domain"/>
    <property type="match status" value="1"/>
</dbReference>
<dbReference type="PANTHER" id="PTHR43153:SF1">
    <property type="entry name" value="ELECTRON TRANSFER FLAVOPROTEIN SUBUNIT ALPHA, MITOCHONDRIAL"/>
    <property type="match status" value="1"/>
</dbReference>
<keyword evidence="2" id="KW-0813">Transport</keyword>
<evidence type="ECO:0000259" key="4">
    <source>
        <dbReference type="SMART" id="SM00893"/>
    </source>
</evidence>
<dbReference type="Pfam" id="PF00766">
    <property type="entry name" value="ETF_alpha"/>
    <property type="match status" value="1"/>
</dbReference>
<dbReference type="AlphaFoldDB" id="A0A5K7ZEQ7"/>
<protein>
    <submittedName>
        <fullName evidence="5">Electron transfer flavoprotein subunit alpha</fullName>
    </submittedName>
</protein>
<dbReference type="InterPro" id="IPR014729">
    <property type="entry name" value="Rossmann-like_a/b/a_fold"/>
</dbReference>
<dbReference type="GO" id="GO:0009055">
    <property type="term" value="F:electron transfer activity"/>
    <property type="evidence" value="ECO:0007669"/>
    <property type="project" value="InterPro"/>
</dbReference>
<dbReference type="GO" id="GO:0033539">
    <property type="term" value="P:fatty acid beta-oxidation using acyl-CoA dehydrogenase"/>
    <property type="evidence" value="ECO:0007669"/>
    <property type="project" value="TreeGrafter"/>
</dbReference>
<dbReference type="KEGG" id="dwd:DSCW_20940"/>
<gene>
    <name evidence="5" type="primary">etfA_1</name>
    <name evidence="5" type="ORF">DSCW_20940</name>
</gene>
<evidence type="ECO:0000256" key="2">
    <source>
        <dbReference type="ARBA" id="ARBA00022982"/>
    </source>
</evidence>
<feature type="domain" description="Electron transfer flavoprotein alpha/beta-subunit N-terminal" evidence="4">
    <location>
        <begin position="12"/>
        <end position="195"/>
    </location>
</feature>
<feature type="binding site" evidence="3">
    <location>
        <begin position="278"/>
        <end position="285"/>
    </location>
    <ligand>
        <name>FAD</name>
        <dbReference type="ChEBI" id="CHEBI:57692"/>
    </ligand>
</feature>
<dbReference type="Gene3D" id="3.40.50.620">
    <property type="entry name" value="HUPs"/>
    <property type="match status" value="1"/>
</dbReference>
<dbReference type="PANTHER" id="PTHR43153">
    <property type="entry name" value="ELECTRON TRANSFER FLAVOPROTEIN ALPHA"/>
    <property type="match status" value="1"/>
</dbReference>
<comment type="cofactor">
    <cofactor evidence="3">
        <name>FAD</name>
        <dbReference type="ChEBI" id="CHEBI:57692"/>
    </cofactor>
    <text evidence="3">Binds 1 FAD per dimer.</text>
</comment>
<dbReference type="InterPro" id="IPR014731">
    <property type="entry name" value="ETF_asu_C"/>
</dbReference>
<dbReference type="GO" id="GO:0050660">
    <property type="term" value="F:flavin adenine dinucleotide binding"/>
    <property type="evidence" value="ECO:0007669"/>
    <property type="project" value="InterPro"/>
</dbReference>
<evidence type="ECO:0000256" key="3">
    <source>
        <dbReference type="PIRSR" id="PIRSR000089-1"/>
    </source>
</evidence>
<dbReference type="InterPro" id="IPR001308">
    <property type="entry name" value="ETF_a/FixB"/>
</dbReference>
<feature type="binding site" evidence="3">
    <location>
        <position position="299"/>
    </location>
    <ligand>
        <name>FAD</name>
        <dbReference type="ChEBI" id="CHEBI:57692"/>
    </ligand>
</feature>
<organism evidence="5 6">
    <name type="scientific">Desulfosarcina widdelii</name>
    <dbReference type="NCBI Taxonomy" id="947919"/>
    <lineage>
        <taxon>Bacteria</taxon>
        <taxon>Pseudomonadati</taxon>
        <taxon>Thermodesulfobacteriota</taxon>
        <taxon>Desulfobacteria</taxon>
        <taxon>Desulfobacterales</taxon>
        <taxon>Desulfosarcinaceae</taxon>
        <taxon>Desulfosarcina</taxon>
    </lineage>
</organism>
<dbReference type="PIRSF" id="PIRSF000089">
    <property type="entry name" value="Electra_flavoP_a"/>
    <property type="match status" value="1"/>
</dbReference>
<evidence type="ECO:0000313" key="6">
    <source>
        <dbReference type="Proteomes" id="UP000427769"/>
    </source>
</evidence>
<keyword evidence="3" id="KW-0274">FAD</keyword>
<dbReference type="RefSeq" id="WP_170302210.1">
    <property type="nucleotide sequence ID" value="NZ_AP021875.1"/>
</dbReference>
<evidence type="ECO:0000256" key="1">
    <source>
        <dbReference type="ARBA" id="ARBA00005817"/>
    </source>
</evidence>
<comment type="similarity">
    <text evidence="1">Belongs to the ETF alpha-subunit/FixB family.</text>
</comment>
<sequence>MKNSESRHHQLLFIVGETIDGQLSTGTKSLGQQALKLAEQLECRAVAVLIGYRIGKSADQWSRMTRLPVVALENERCRYPNPHLAASGLESLAKEYIPLGICFPHTMRACQAAATLAWRLGSPCIAAVESVEKNAGAVVLQRSIHGGRFYATLSADRSPVVLTVMPGLFSGSTAAQPAASPPVEIRTLESGGDRFIPQSMEISAHSDQALEKARVVVAGGRGLGDAEAVSALEAVADIFQNSAVGGSRGACDLGWLPHSRQIGETGRTVAPTLYLACGISGAPQHLAGMRESQTIVAINTDNAAAILRQSHFAVIEDLRTFLPLLVERYQGKMTKGETHEDR</sequence>
<evidence type="ECO:0000313" key="5">
    <source>
        <dbReference type="EMBL" id="BBO74677.1"/>
    </source>
</evidence>
<dbReference type="EMBL" id="AP021875">
    <property type="protein sequence ID" value="BBO74677.1"/>
    <property type="molecule type" value="Genomic_DNA"/>
</dbReference>